<gene>
    <name evidence="15" type="ordered locus">SRU_1701</name>
</gene>
<feature type="domain" description="Acyl-CoA dehydrogenase/oxidase N-terminal" evidence="13">
    <location>
        <begin position="178"/>
        <end position="284"/>
    </location>
</feature>
<dbReference type="FunFam" id="1.20.140.10:FF:000007">
    <property type="entry name" value="Acyl-coenzyme A oxidase"/>
    <property type="match status" value="1"/>
</dbReference>
<keyword evidence="7" id="KW-0276">Fatty acid metabolism</keyword>
<feature type="domain" description="Acyl-CoA oxidase/dehydrogenase middle" evidence="12">
    <location>
        <begin position="292"/>
        <end position="401"/>
    </location>
</feature>
<evidence type="ECO:0000256" key="4">
    <source>
        <dbReference type="ARBA" id="ARBA00012870"/>
    </source>
</evidence>
<dbReference type="EMBL" id="CP000159">
    <property type="protein sequence ID" value="ABC46051.1"/>
    <property type="molecule type" value="Genomic_DNA"/>
</dbReference>
<protein>
    <recommendedName>
        <fullName evidence="4">acyl-CoA oxidase</fullName>
        <ecNumber evidence="4">1.3.3.6</ecNumber>
    </recommendedName>
</protein>
<dbReference type="GO" id="GO:0003997">
    <property type="term" value="F:acyl-CoA oxidase activity"/>
    <property type="evidence" value="ECO:0007669"/>
    <property type="project" value="UniProtKB-EC"/>
</dbReference>
<dbReference type="FunFam" id="1.20.140.10:FF:000010">
    <property type="entry name" value="Acyl-coenzyme A oxidase"/>
    <property type="match status" value="1"/>
</dbReference>
<dbReference type="InterPro" id="IPR046373">
    <property type="entry name" value="Acyl-CoA_Oxase/DH_mid-dom_sf"/>
</dbReference>
<dbReference type="KEGG" id="sru:SRU_1701"/>
<evidence type="ECO:0000256" key="1">
    <source>
        <dbReference type="ARBA" id="ARBA00001974"/>
    </source>
</evidence>
<comment type="cofactor">
    <cofactor evidence="1">
        <name>FAD</name>
        <dbReference type="ChEBI" id="CHEBI:57692"/>
    </cofactor>
</comment>
<dbReference type="HOGENOM" id="CLU_014629_4_0_10"/>
<dbReference type="Gene3D" id="2.40.110.10">
    <property type="entry name" value="Butyryl-CoA Dehydrogenase, subunit A, domain 2"/>
    <property type="match status" value="1"/>
</dbReference>
<dbReference type="CDD" id="cd07177">
    <property type="entry name" value="terB_like"/>
    <property type="match status" value="1"/>
</dbReference>
<dbReference type="SUPFAM" id="SSF56645">
    <property type="entry name" value="Acyl-CoA dehydrogenase NM domain-like"/>
    <property type="match status" value="1"/>
</dbReference>
<reference evidence="15 16" key="1">
    <citation type="journal article" date="2005" name="Proc. Natl. Acad. Sci. U.S.A.">
        <title>The genome of Salinibacter ruber: convergence and gene exchange among hyperhalophilic bacteria and archaea.</title>
        <authorList>
            <person name="Mongodin E.F."/>
            <person name="Nelson K.E."/>
            <person name="Daugherty S."/>
            <person name="Deboy R.T."/>
            <person name="Wister J."/>
            <person name="Khouri H."/>
            <person name="Weidman J."/>
            <person name="Walsh D.A."/>
            <person name="Papke R.T."/>
            <person name="Sanchez Perez G."/>
            <person name="Sharma A.K."/>
            <person name="Nesbo C.L."/>
            <person name="MacLeod D."/>
            <person name="Bapteste E."/>
            <person name="Doolittle W.F."/>
            <person name="Charlebois R.L."/>
            <person name="Legault B."/>
            <person name="Rodriguez-Valera F."/>
        </authorList>
    </citation>
    <scope>NUCLEOTIDE SEQUENCE [LARGE SCALE GENOMIC DNA]</scope>
    <source>
        <strain evidence="16">DSM 13855 / CECT 5946 / M31</strain>
    </source>
</reference>
<dbReference type="EnsemblBacteria" id="ABC46051">
    <property type="protein sequence ID" value="ABC46051"/>
    <property type="gene ID" value="SRU_1701"/>
</dbReference>
<dbReference type="InterPro" id="IPR006089">
    <property type="entry name" value="Acyl-CoA_DH_CS"/>
</dbReference>
<dbReference type="InterPro" id="IPR037069">
    <property type="entry name" value="AcylCoA_DH/ox_N_sf"/>
</dbReference>
<evidence type="ECO:0000259" key="11">
    <source>
        <dbReference type="Pfam" id="PF01756"/>
    </source>
</evidence>
<dbReference type="GO" id="GO:0033540">
    <property type="term" value="P:fatty acid beta-oxidation using acyl-CoA oxidase"/>
    <property type="evidence" value="ECO:0007669"/>
    <property type="project" value="TreeGrafter"/>
</dbReference>
<dbReference type="GO" id="GO:0005504">
    <property type="term" value="F:fatty acid binding"/>
    <property type="evidence" value="ECO:0007669"/>
    <property type="project" value="TreeGrafter"/>
</dbReference>
<dbReference type="PANTHER" id="PTHR10909:SF382">
    <property type="entry name" value="ACYL-COENZYME A OXIDASE"/>
    <property type="match status" value="1"/>
</dbReference>
<evidence type="ECO:0000256" key="3">
    <source>
        <dbReference type="ARBA" id="ARBA00006288"/>
    </source>
</evidence>
<dbReference type="Pfam" id="PF01756">
    <property type="entry name" value="ACOX"/>
    <property type="match status" value="1"/>
</dbReference>
<evidence type="ECO:0000256" key="2">
    <source>
        <dbReference type="ARBA" id="ARBA00004275"/>
    </source>
</evidence>
<dbReference type="AlphaFoldDB" id="Q2S1W1"/>
<dbReference type="PATRIC" id="fig|309807.25.peg.1765"/>
<dbReference type="InterPro" id="IPR036250">
    <property type="entry name" value="AcylCo_DH-like_C"/>
</dbReference>
<dbReference type="InterPro" id="IPR002655">
    <property type="entry name" value="Acyl-CoA_oxidase_C"/>
</dbReference>
<keyword evidence="16" id="KW-1185">Reference proteome</keyword>
<evidence type="ECO:0000313" key="16">
    <source>
        <dbReference type="Proteomes" id="UP000008674"/>
    </source>
</evidence>
<dbReference type="Proteomes" id="UP000008674">
    <property type="component" value="Chromosome"/>
</dbReference>
<keyword evidence="6" id="KW-0274">FAD</keyword>
<dbReference type="GO" id="GO:0055088">
    <property type="term" value="P:lipid homeostasis"/>
    <property type="evidence" value="ECO:0007669"/>
    <property type="project" value="TreeGrafter"/>
</dbReference>
<keyword evidence="10" id="KW-0576">Peroxisome</keyword>
<evidence type="ECO:0000256" key="8">
    <source>
        <dbReference type="ARBA" id="ARBA00023002"/>
    </source>
</evidence>
<feature type="domain" description="Acyl-CoA oxidase C-terminal" evidence="11">
    <location>
        <begin position="641"/>
        <end position="780"/>
    </location>
</feature>
<sequence>MRSGSRRPLFVSRIHSASMLDTDSPRVRAVLPLLYVAWADGVLTPSEAETIRGHLRTQEWLDASTREAICDHLDPQSPPTPTQYFRWIRTLRDGAGDAAVTTRSSLAELGMALANVGGDGTALPEASRRALEDIEAALNIDGEEVVRDLLGERPEPSPVEPEAPFDTDAMRRLLDGPHAELREDIRTLLQDPVFEYQDGLGTEAYREQVLRWCEHLADQGLGALAYPDAYGGGGDMEKFIVAFETLAYHDLSLVVKFGVQFGLFGGSIHHLGTERHHEEYLDRVGTLDLPGCFAMTEWGHGSNVRELETTARYDPTTEEFVINTPHDGARKEWIGNAAAHGQVATVFAQLRTDGEEHGVHAFLVPIRADDGTPKPRVRIEDCGEKVGLNGVDNGRLWFDQVRIPRANLLDRYAQVAPDGTYDSPIPSSGKRFFTMLSTLIGGRISVARAGLSATKSGLTIAVRYGNRRRQFGPKDEPEVPLLDYRTHKRRLLPRLATTYALHFALDDLTARFARKGRGESLEAIEAEANALKAYATWHTSATLQEAREACGGQGYRADTRIGRLRADTDVFTTFEGDNTVLMLQVAKGLLSDFQREFRDMNLWGMARLVADEVATQVQELNPVVTRTTDPDHLRALPFQQSALTYRAEKQLQNVGRRLQRRIDDGMEPFDAFVDVQDHLVQCARADAERVILERFADAVEGVEDADLRETLTTLRRLFALSRIEADLDWFLEAGYVSGSKAKAIRGAVNDLCDEVRPQAEALVNAFGIPDALLGAPIATKPGPGPK</sequence>
<evidence type="ECO:0000259" key="14">
    <source>
        <dbReference type="Pfam" id="PF22924"/>
    </source>
</evidence>
<organism evidence="15 16">
    <name type="scientific">Salinibacter ruber (strain DSM 13855 / M31)</name>
    <dbReference type="NCBI Taxonomy" id="309807"/>
    <lineage>
        <taxon>Bacteria</taxon>
        <taxon>Pseudomonadati</taxon>
        <taxon>Rhodothermota</taxon>
        <taxon>Rhodothermia</taxon>
        <taxon>Rhodothermales</taxon>
        <taxon>Salinibacteraceae</taxon>
        <taxon>Salinibacter</taxon>
    </lineage>
</organism>
<dbReference type="PANTHER" id="PTHR10909">
    <property type="entry name" value="ELECTRON TRANSPORT OXIDOREDUCTASE"/>
    <property type="match status" value="1"/>
</dbReference>
<name>Q2S1W1_SALRD</name>
<dbReference type="InterPro" id="IPR055060">
    <property type="entry name" value="ACOX_C_alpha1"/>
</dbReference>
<keyword evidence="5" id="KW-0285">Flavoprotein</keyword>
<accession>Q2S1W1</accession>
<dbReference type="OrthoDB" id="1144545at2"/>
<dbReference type="Gene3D" id="1.10.540.10">
    <property type="entry name" value="Acyl-CoA dehydrogenase/oxidase, N-terminal domain"/>
    <property type="match status" value="1"/>
</dbReference>
<dbReference type="InterPro" id="IPR006091">
    <property type="entry name" value="Acyl-CoA_Oxase/DH_mid-dom"/>
</dbReference>
<dbReference type="FunFam" id="2.40.110.10:FF:000005">
    <property type="entry name" value="Acyl-coenzyme A oxidase"/>
    <property type="match status" value="1"/>
</dbReference>
<evidence type="ECO:0000256" key="7">
    <source>
        <dbReference type="ARBA" id="ARBA00022832"/>
    </source>
</evidence>
<dbReference type="Pfam" id="PF02770">
    <property type="entry name" value="Acyl-CoA_dh_M"/>
    <property type="match status" value="1"/>
</dbReference>
<dbReference type="InterPro" id="IPR013786">
    <property type="entry name" value="AcylCoA_DH/ox_N"/>
</dbReference>
<evidence type="ECO:0000313" key="15">
    <source>
        <dbReference type="EMBL" id="ABC46051.1"/>
    </source>
</evidence>
<comment type="similarity">
    <text evidence="3">Belongs to the acyl-CoA oxidase family.</text>
</comment>
<dbReference type="Pfam" id="PF22924">
    <property type="entry name" value="ACOX_C_alpha1"/>
    <property type="match status" value="1"/>
</dbReference>
<comment type="subcellular location">
    <subcellularLocation>
        <location evidence="2">Peroxisome</location>
    </subcellularLocation>
</comment>
<dbReference type="InterPro" id="IPR009100">
    <property type="entry name" value="AcylCoA_DH/oxidase_NM_dom_sf"/>
</dbReference>
<dbReference type="Gene3D" id="1.20.140.10">
    <property type="entry name" value="Butyryl-CoA Dehydrogenase, subunit A, domain 3"/>
    <property type="match status" value="2"/>
</dbReference>
<keyword evidence="8" id="KW-0560">Oxidoreductase</keyword>
<dbReference type="eggNOG" id="COG3793">
    <property type="taxonomic scope" value="Bacteria"/>
</dbReference>
<evidence type="ECO:0000256" key="9">
    <source>
        <dbReference type="ARBA" id="ARBA00023098"/>
    </source>
</evidence>
<dbReference type="Pfam" id="PF02771">
    <property type="entry name" value="Acyl-CoA_dh_N"/>
    <property type="match status" value="1"/>
</dbReference>
<dbReference type="EC" id="1.3.3.6" evidence="4"/>
<dbReference type="InterPro" id="IPR029024">
    <property type="entry name" value="TerB-like"/>
</dbReference>
<dbReference type="PROSITE" id="PS00073">
    <property type="entry name" value="ACYL_COA_DH_2"/>
    <property type="match status" value="1"/>
</dbReference>
<dbReference type="GO" id="GO:0071949">
    <property type="term" value="F:FAD binding"/>
    <property type="evidence" value="ECO:0007669"/>
    <property type="project" value="InterPro"/>
</dbReference>
<dbReference type="InterPro" id="IPR012258">
    <property type="entry name" value="Acyl-CoA_oxidase"/>
</dbReference>
<evidence type="ECO:0000259" key="13">
    <source>
        <dbReference type="Pfam" id="PF02771"/>
    </source>
</evidence>
<keyword evidence="9" id="KW-0443">Lipid metabolism</keyword>
<dbReference type="SUPFAM" id="SSF158682">
    <property type="entry name" value="TerB-like"/>
    <property type="match status" value="1"/>
</dbReference>
<proteinExistence type="inferred from homology"/>
<evidence type="ECO:0000256" key="5">
    <source>
        <dbReference type="ARBA" id="ARBA00022630"/>
    </source>
</evidence>
<dbReference type="SUPFAM" id="SSF47203">
    <property type="entry name" value="Acyl-CoA dehydrogenase C-terminal domain-like"/>
    <property type="match status" value="2"/>
</dbReference>
<dbReference type="eggNOG" id="COG1960">
    <property type="taxonomic scope" value="Bacteria"/>
</dbReference>
<feature type="domain" description="Acyl-CoA oxidase C-alpha1" evidence="14">
    <location>
        <begin position="437"/>
        <end position="590"/>
    </location>
</feature>
<dbReference type="GO" id="GO:0003995">
    <property type="term" value="F:acyl-CoA dehydrogenase activity"/>
    <property type="evidence" value="ECO:0007669"/>
    <property type="project" value="InterPro"/>
</dbReference>
<evidence type="ECO:0000256" key="6">
    <source>
        <dbReference type="ARBA" id="ARBA00022827"/>
    </source>
</evidence>
<evidence type="ECO:0000259" key="12">
    <source>
        <dbReference type="Pfam" id="PF02770"/>
    </source>
</evidence>
<evidence type="ECO:0000256" key="10">
    <source>
        <dbReference type="ARBA" id="ARBA00023140"/>
    </source>
</evidence>
<dbReference type="STRING" id="309807.SRU_1701"/>